<comment type="caution">
    <text evidence="2">The sequence shown here is derived from an EMBL/GenBank/DDBJ whole genome shotgun (WGS) entry which is preliminary data.</text>
</comment>
<organism evidence="2 3">
    <name type="scientific">Senna tora</name>
    <dbReference type="NCBI Taxonomy" id="362788"/>
    <lineage>
        <taxon>Eukaryota</taxon>
        <taxon>Viridiplantae</taxon>
        <taxon>Streptophyta</taxon>
        <taxon>Embryophyta</taxon>
        <taxon>Tracheophyta</taxon>
        <taxon>Spermatophyta</taxon>
        <taxon>Magnoliopsida</taxon>
        <taxon>eudicotyledons</taxon>
        <taxon>Gunneridae</taxon>
        <taxon>Pentapetalae</taxon>
        <taxon>rosids</taxon>
        <taxon>fabids</taxon>
        <taxon>Fabales</taxon>
        <taxon>Fabaceae</taxon>
        <taxon>Caesalpinioideae</taxon>
        <taxon>Cassia clade</taxon>
        <taxon>Senna</taxon>
    </lineage>
</organism>
<dbReference type="Gene3D" id="3.60.10.10">
    <property type="entry name" value="Endonuclease/exonuclease/phosphatase"/>
    <property type="match status" value="1"/>
</dbReference>
<dbReference type="InterPro" id="IPR043502">
    <property type="entry name" value="DNA/RNA_pol_sf"/>
</dbReference>
<dbReference type="InterPro" id="IPR036691">
    <property type="entry name" value="Endo/exonu/phosph_ase_sf"/>
</dbReference>
<dbReference type="SUPFAM" id="SSF56219">
    <property type="entry name" value="DNase I-like"/>
    <property type="match status" value="1"/>
</dbReference>
<accession>A0A834TL62</accession>
<gene>
    <name evidence="2" type="ORF">G2W53_022407</name>
</gene>
<dbReference type="PROSITE" id="PS50878">
    <property type="entry name" value="RT_POL"/>
    <property type="match status" value="1"/>
</dbReference>
<proteinExistence type="predicted"/>
<evidence type="ECO:0000313" key="2">
    <source>
        <dbReference type="EMBL" id="KAF7824263.1"/>
    </source>
</evidence>
<dbReference type="AlphaFoldDB" id="A0A834TL62"/>
<dbReference type="InterPro" id="IPR000477">
    <property type="entry name" value="RT_dom"/>
</dbReference>
<dbReference type="SUPFAM" id="SSF56672">
    <property type="entry name" value="DNA/RNA polymerases"/>
    <property type="match status" value="1"/>
</dbReference>
<evidence type="ECO:0000259" key="1">
    <source>
        <dbReference type="PROSITE" id="PS50878"/>
    </source>
</evidence>
<name>A0A834TL62_9FABA</name>
<reference evidence="2" key="1">
    <citation type="submission" date="2020-09" db="EMBL/GenBank/DDBJ databases">
        <title>Genome-Enabled Discovery of Anthraquinone Biosynthesis in Senna tora.</title>
        <authorList>
            <person name="Kang S.-H."/>
            <person name="Pandey R.P."/>
            <person name="Lee C.-M."/>
            <person name="Sim J.-S."/>
            <person name="Jeong J.-T."/>
            <person name="Choi B.-S."/>
            <person name="Jung M."/>
            <person name="Ginzburg D."/>
            <person name="Zhao K."/>
            <person name="Won S.Y."/>
            <person name="Oh T.-J."/>
            <person name="Yu Y."/>
            <person name="Kim N.-H."/>
            <person name="Lee O.R."/>
            <person name="Lee T.-H."/>
            <person name="Bashyal P."/>
            <person name="Kim T.-S."/>
            <person name="Lee W.-H."/>
            <person name="Kawkins C."/>
            <person name="Kim C.-K."/>
            <person name="Kim J.S."/>
            <person name="Ahn B.O."/>
            <person name="Rhee S.Y."/>
            <person name="Sohng J.K."/>
        </authorList>
    </citation>
    <scope>NUCLEOTIDE SEQUENCE</scope>
    <source>
        <tissue evidence="2">Leaf</tissue>
    </source>
</reference>
<dbReference type="PANTHER" id="PTHR33116">
    <property type="entry name" value="REVERSE TRANSCRIPTASE ZINC-BINDING DOMAIN-CONTAINING PROTEIN-RELATED-RELATED"/>
    <property type="match status" value="1"/>
</dbReference>
<dbReference type="EMBL" id="JAAIUW010000007">
    <property type="protein sequence ID" value="KAF7824263.1"/>
    <property type="molecule type" value="Genomic_DNA"/>
</dbReference>
<evidence type="ECO:0000313" key="3">
    <source>
        <dbReference type="Proteomes" id="UP000634136"/>
    </source>
</evidence>
<dbReference type="Pfam" id="PF13966">
    <property type="entry name" value="zf-RVT"/>
    <property type="match status" value="1"/>
</dbReference>
<feature type="domain" description="Reverse transcriptase" evidence="1">
    <location>
        <begin position="260"/>
        <end position="544"/>
    </location>
</feature>
<dbReference type="PANTHER" id="PTHR33116:SF86">
    <property type="entry name" value="REVERSE TRANSCRIPTASE DOMAIN-CONTAINING PROTEIN"/>
    <property type="match status" value="1"/>
</dbReference>
<protein>
    <submittedName>
        <fullName evidence="2">Ribonuclease H</fullName>
    </submittedName>
</protein>
<dbReference type="CDD" id="cd01650">
    <property type="entry name" value="RT_nLTR_like"/>
    <property type="match status" value="1"/>
</dbReference>
<dbReference type="Pfam" id="PF00078">
    <property type="entry name" value="RVT_1"/>
    <property type="match status" value="1"/>
</dbReference>
<keyword evidence="3" id="KW-1185">Reference proteome</keyword>
<dbReference type="InterPro" id="IPR026960">
    <property type="entry name" value="RVT-Znf"/>
</dbReference>
<dbReference type="OrthoDB" id="1415597at2759"/>
<dbReference type="Proteomes" id="UP000634136">
    <property type="component" value="Unassembled WGS sequence"/>
</dbReference>
<sequence>MLDLKIAATRLTNMGYDKHTGTSVEGKSGGTVFQFTCVYGHPKVSERGILWNYLHQKSQQTEYPWIIMGDFNQVSSASEKLSNCVTINGVDQFRNFMDSSAMIDLLAQGNWYTWHNGRLGDAAVWERLDKCLCNVSWLENYPHTRVVSLASFCSDHSPLVVNMYECIPYRPRPFRFEAMWLLDEACEKVVRDAWLVNKRGSLAYILVSKCREVKSKLKEWNYAHFGHVQKQITNLNEELDHIQRMLVHFNDPPHDLLIRESNVRKELEDKLAKEEIMWAQKARQLCPQQLKDFRPISLCNVVVKIISKILVLRLQSIMERDISPNQNGFVKGRAILDSILLASELMTSIHKERKVKTSWCAYKLDIQKAYDKISWEFLELVMISMGFPQRVIQVIMQCVSTVSYALMLNGQKTGVFHPQRGLRQGDPMSPYLFLLCSNVLSCMLHKAERDRKLQGIRFGRRGPTITHLMYADDTILFFKADPNNCDTIRQLLDNYAWISGQVLNKDKSYIIFSPNTSTHFKSSLPNILGAHTSNKLGKYLGVQVDARINSEDAFKEMMDKIESKLTGWKAKLLSQSARLTLVNSVLQSFPIYQLSVLPLPQKYANRLDAISSNFYWGMRNNKNAIHLAPKAMIFNRKDKGGLGLRQSALVNKALLAKQVWRIFNQSNNMYSQWSRAKYFNNNLEAAPKKTSQPAAVWKCIDKAGKIIWDHLWWKIGNGEAVKLGSRFWWTPNLTNQFHNSTLHQPIKQFINSEMGTWKVDALQQCFTSDVVKDIISTPISLCNSHDSLIWKFSAKGEYSVSEGYQLLSSNGNDILSVDLFPWKFLWSLSMPSKIQNFIWRIVTDALPNLVNLKRHHLQVDETCQLCGLQNETLDHVFLHCSFARAVWFGSSLSIRTEDFAPSSIVECLTTWFNQSQNEDHKVLHLKLLLLQSIWHTRNKFYMEGKVAMPLITIRRAQQQWLEMFIKLIASVMLFKDHLQHASSISRNSLS</sequence>